<gene>
    <name evidence="1" type="ORF">AVDCRST_MAG94-2532</name>
</gene>
<sequence length="38" mass="4511">MSALLTEPLWMYHNDGCRASTNLGDRTFDRRHILCFRL</sequence>
<protein>
    <submittedName>
        <fullName evidence="1">Uncharacterized protein</fullName>
    </submittedName>
</protein>
<name>A0A6J4M4I9_9CYAN</name>
<accession>A0A6J4M4I9</accession>
<proteinExistence type="predicted"/>
<dbReference type="EMBL" id="CADCTY010000887">
    <property type="protein sequence ID" value="CAA9345960.1"/>
    <property type="molecule type" value="Genomic_DNA"/>
</dbReference>
<evidence type="ECO:0000313" key="1">
    <source>
        <dbReference type="EMBL" id="CAA9345960.1"/>
    </source>
</evidence>
<reference evidence="1" key="1">
    <citation type="submission" date="2020-02" db="EMBL/GenBank/DDBJ databases">
        <authorList>
            <person name="Meier V. D."/>
        </authorList>
    </citation>
    <scope>NUCLEOTIDE SEQUENCE</scope>
    <source>
        <strain evidence="1">AVDCRST_MAG94</strain>
    </source>
</reference>
<organism evidence="1">
    <name type="scientific">uncultured Leptolyngbya sp</name>
    <dbReference type="NCBI Taxonomy" id="332963"/>
    <lineage>
        <taxon>Bacteria</taxon>
        <taxon>Bacillati</taxon>
        <taxon>Cyanobacteriota</taxon>
        <taxon>Cyanophyceae</taxon>
        <taxon>Leptolyngbyales</taxon>
        <taxon>Leptolyngbyaceae</taxon>
        <taxon>Leptolyngbya group</taxon>
        <taxon>Leptolyngbya</taxon>
        <taxon>environmental samples</taxon>
    </lineage>
</organism>
<dbReference type="AlphaFoldDB" id="A0A6J4M4I9"/>